<keyword evidence="3" id="KW-1185">Reference proteome</keyword>
<feature type="domain" description="REase AHJR-like" evidence="1">
    <location>
        <begin position="7"/>
        <end position="90"/>
    </location>
</feature>
<sequence>MANPVSSEQELLAVETRKLEERGYTVYRGSSDLVPGLLRSFGPDAVAVGRDPKYVIEVIREGSGAEDRLKELRRQIAKLPGWELRVVLDRGARAPELREASAEQIDESIRSARKVFLSGETAAGLLLAWGIFEALSRKLVPGEFQRPQTPGRLIQKLTSEGYLSPGDERLLRKLAKVRNAVIHGELSEIADSADVGNFLNVIDALRKRLERSGGSESLSGR</sequence>
<accession>A0A6G4WLN7</accession>
<dbReference type="EMBL" id="JAAKZF010000126">
    <property type="protein sequence ID" value="NGO55732.1"/>
    <property type="molecule type" value="Genomic_DNA"/>
</dbReference>
<evidence type="ECO:0000259" key="1">
    <source>
        <dbReference type="Pfam" id="PF18743"/>
    </source>
</evidence>
<dbReference type="AlphaFoldDB" id="A0A6G4WLN7"/>
<name>A0A6G4WLN7_9HYPH</name>
<dbReference type="RefSeq" id="WP_165034079.1">
    <property type="nucleotide sequence ID" value="NZ_JAAKZF010000126.1"/>
</dbReference>
<comment type="caution">
    <text evidence="2">The sequence shown here is derived from an EMBL/GenBank/DDBJ whole genome shotgun (WGS) entry which is preliminary data.</text>
</comment>
<organism evidence="2 3">
    <name type="scientific">Allomesorhizobium camelthorni</name>
    <dbReference type="NCBI Taxonomy" id="475069"/>
    <lineage>
        <taxon>Bacteria</taxon>
        <taxon>Pseudomonadati</taxon>
        <taxon>Pseudomonadota</taxon>
        <taxon>Alphaproteobacteria</taxon>
        <taxon>Hyphomicrobiales</taxon>
        <taxon>Phyllobacteriaceae</taxon>
        <taxon>Allomesorhizobium</taxon>
    </lineage>
</organism>
<protein>
    <recommendedName>
        <fullName evidence="1">REase AHJR-like domain-containing protein</fullName>
    </recommendedName>
</protein>
<evidence type="ECO:0000313" key="2">
    <source>
        <dbReference type="EMBL" id="NGO55732.1"/>
    </source>
</evidence>
<dbReference type="Pfam" id="PF18743">
    <property type="entry name" value="AHJR-like"/>
    <property type="match status" value="1"/>
</dbReference>
<dbReference type="Proteomes" id="UP001642900">
    <property type="component" value="Unassembled WGS sequence"/>
</dbReference>
<reference evidence="2 3" key="1">
    <citation type="submission" date="2020-02" db="EMBL/GenBank/DDBJ databases">
        <title>Genome sequence of strain CCNWXJ40-4.</title>
        <authorList>
            <person name="Gao J."/>
            <person name="Sun J."/>
        </authorList>
    </citation>
    <scope>NUCLEOTIDE SEQUENCE [LARGE SCALE GENOMIC DNA]</scope>
    <source>
        <strain evidence="2 3">CCNWXJ 40-4</strain>
    </source>
</reference>
<dbReference type="InterPro" id="IPR040902">
    <property type="entry name" value="AHJR-like"/>
</dbReference>
<evidence type="ECO:0000313" key="3">
    <source>
        <dbReference type="Proteomes" id="UP001642900"/>
    </source>
</evidence>
<proteinExistence type="predicted"/>
<gene>
    <name evidence="2" type="ORF">G6N73_32740</name>
</gene>